<dbReference type="AlphaFoldDB" id="A0A1S1NI55"/>
<sequence length="312" mass="34027">MGHVNVRPAAKLPPERGWRRWLMLLTRINIGLSPDEVYERELHTKIRKIVTPPPGTVQGFQVAVLGLKGGVGKTTVSVLLGSVTALVRGERILAVDANPDSGNLIDRTSRETTSTVAQLVSASASLTGYNAVREHTNKNDANLEVLASADYVDSSREFNGADWDTTRGVVSPFYPIVIADCGVGLHTDATRAVLDTVWGIVVVTDPSADSAKAAGRVFDWLREHSYADLASRAVAVVNHNRPGRSRANVEDIKAQLARDVGEHNVFELPFDEHIEEGGPIDVRLVSSSMRRRVTEIAAALSEWFDKPRPGRR</sequence>
<comment type="caution">
    <text evidence="2">The sequence shown here is derived from an EMBL/GenBank/DDBJ whole genome shotgun (WGS) entry which is preliminary data.</text>
</comment>
<dbReference type="Proteomes" id="UP000179734">
    <property type="component" value="Unassembled WGS sequence"/>
</dbReference>
<dbReference type="GO" id="GO:0009898">
    <property type="term" value="C:cytoplasmic side of plasma membrane"/>
    <property type="evidence" value="ECO:0007669"/>
    <property type="project" value="TreeGrafter"/>
</dbReference>
<dbReference type="PANTHER" id="PTHR43384:SF14">
    <property type="entry name" value="ESX-1 SECRETION-ASSOCIATED PROTEIN ESPI"/>
    <property type="match status" value="1"/>
</dbReference>
<dbReference type="InterPro" id="IPR050625">
    <property type="entry name" value="ParA/MinD_ATPase"/>
</dbReference>
<evidence type="ECO:0000313" key="3">
    <source>
        <dbReference type="Proteomes" id="UP000179734"/>
    </source>
</evidence>
<dbReference type="EMBL" id="MLQM01000073">
    <property type="protein sequence ID" value="OHV03528.1"/>
    <property type="molecule type" value="Genomic_DNA"/>
</dbReference>
<keyword evidence="3" id="KW-1185">Reference proteome</keyword>
<dbReference type="InterPro" id="IPR002586">
    <property type="entry name" value="CobQ/CobB/MinD/ParA_Nub-bd_dom"/>
</dbReference>
<organism evidence="2 3">
    <name type="scientific">Mycobacterium talmoniae</name>
    <dbReference type="NCBI Taxonomy" id="1858794"/>
    <lineage>
        <taxon>Bacteria</taxon>
        <taxon>Bacillati</taxon>
        <taxon>Actinomycetota</taxon>
        <taxon>Actinomycetes</taxon>
        <taxon>Mycobacteriales</taxon>
        <taxon>Mycobacteriaceae</taxon>
        <taxon>Mycobacterium</taxon>
    </lineage>
</organism>
<accession>A0A1S1NI55</accession>
<dbReference type="GO" id="GO:0051782">
    <property type="term" value="P:negative regulation of cell division"/>
    <property type="evidence" value="ECO:0007669"/>
    <property type="project" value="TreeGrafter"/>
</dbReference>
<dbReference type="PANTHER" id="PTHR43384">
    <property type="entry name" value="SEPTUM SITE-DETERMINING PROTEIN MIND HOMOLOG, CHLOROPLASTIC-RELATED"/>
    <property type="match status" value="1"/>
</dbReference>
<dbReference type="SUPFAM" id="SSF52540">
    <property type="entry name" value="P-loop containing nucleoside triphosphate hydrolases"/>
    <property type="match status" value="1"/>
</dbReference>
<name>A0A1S1NI55_9MYCO</name>
<proteinExistence type="predicted"/>
<dbReference type="GO" id="GO:0005524">
    <property type="term" value="F:ATP binding"/>
    <property type="evidence" value="ECO:0007669"/>
    <property type="project" value="TreeGrafter"/>
</dbReference>
<evidence type="ECO:0000313" key="2">
    <source>
        <dbReference type="EMBL" id="OHV03528.1"/>
    </source>
</evidence>
<dbReference type="RefSeq" id="WP_071027013.1">
    <property type="nucleotide sequence ID" value="NZ_MLQM01000073.1"/>
</dbReference>
<dbReference type="InterPro" id="IPR027417">
    <property type="entry name" value="P-loop_NTPase"/>
</dbReference>
<dbReference type="GO" id="GO:0016887">
    <property type="term" value="F:ATP hydrolysis activity"/>
    <property type="evidence" value="ECO:0007669"/>
    <property type="project" value="TreeGrafter"/>
</dbReference>
<dbReference type="Pfam" id="PF01656">
    <property type="entry name" value="CbiA"/>
    <property type="match status" value="1"/>
</dbReference>
<dbReference type="GO" id="GO:0005829">
    <property type="term" value="C:cytosol"/>
    <property type="evidence" value="ECO:0007669"/>
    <property type="project" value="TreeGrafter"/>
</dbReference>
<feature type="domain" description="CobQ/CobB/MinD/ParA nucleotide binding" evidence="1">
    <location>
        <begin position="62"/>
        <end position="274"/>
    </location>
</feature>
<dbReference type="Gene3D" id="3.40.50.300">
    <property type="entry name" value="P-loop containing nucleotide triphosphate hydrolases"/>
    <property type="match status" value="1"/>
</dbReference>
<reference evidence="2 3" key="1">
    <citation type="submission" date="2016-10" db="EMBL/GenBank/DDBJ databases">
        <title>Genome sequence of Mycobacterium talmonii.</title>
        <authorList>
            <person name="Greninger A.L."/>
            <person name="Elliott B."/>
            <person name="Vasireddy S."/>
            <person name="Vasireddy R."/>
        </authorList>
    </citation>
    <scope>NUCLEOTIDE SEQUENCE [LARGE SCALE GENOMIC DNA]</scope>
    <source>
        <strain evidence="3">NE-TNMC-100812</strain>
    </source>
</reference>
<evidence type="ECO:0000259" key="1">
    <source>
        <dbReference type="Pfam" id="PF01656"/>
    </source>
</evidence>
<gene>
    <name evidence="2" type="ORF">BKN37_14495</name>
</gene>
<protein>
    <recommendedName>
        <fullName evidence="1">CobQ/CobB/MinD/ParA nucleotide binding domain-containing protein</fullName>
    </recommendedName>
</protein>